<organism evidence="1 2">
    <name type="scientific">Salix dunnii</name>
    <dbReference type="NCBI Taxonomy" id="1413687"/>
    <lineage>
        <taxon>Eukaryota</taxon>
        <taxon>Viridiplantae</taxon>
        <taxon>Streptophyta</taxon>
        <taxon>Embryophyta</taxon>
        <taxon>Tracheophyta</taxon>
        <taxon>Spermatophyta</taxon>
        <taxon>Magnoliopsida</taxon>
        <taxon>eudicotyledons</taxon>
        <taxon>Gunneridae</taxon>
        <taxon>Pentapetalae</taxon>
        <taxon>rosids</taxon>
        <taxon>fabids</taxon>
        <taxon>Malpighiales</taxon>
        <taxon>Salicaceae</taxon>
        <taxon>Saliceae</taxon>
        <taxon>Salix</taxon>
    </lineage>
</organism>
<dbReference type="Proteomes" id="UP000657918">
    <property type="component" value="Unassembled WGS sequence"/>
</dbReference>
<name>A0A835N3D2_9ROSI</name>
<sequence>MEMLSSNNMTSRESGAGILVLSQGLQLLFIIAESLNHLHRWLIKIQKGSAHMVAVDGFGHPNLKFLIKKREDFPPKQPRDNTTRRPTLLVKLMGITIEY</sequence>
<accession>A0A835N3D2</accession>
<comment type="caution">
    <text evidence="1">The sequence shown here is derived from an EMBL/GenBank/DDBJ whole genome shotgun (WGS) entry which is preliminary data.</text>
</comment>
<evidence type="ECO:0000313" key="1">
    <source>
        <dbReference type="EMBL" id="KAF9685686.1"/>
    </source>
</evidence>
<proteinExistence type="predicted"/>
<reference evidence="1 2" key="1">
    <citation type="submission" date="2020-10" db="EMBL/GenBank/DDBJ databases">
        <title>Plant Genome Project.</title>
        <authorList>
            <person name="Zhang R.-G."/>
        </authorList>
    </citation>
    <scope>NUCLEOTIDE SEQUENCE [LARGE SCALE GENOMIC DNA]</scope>
    <source>
        <strain evidence="1">FAFU-HL-1</strain>
        <tissue evidence="1">Leaf</tissue>
    </source>
</reference>
<evidence type="ECO:0000313" key="2">
    <source>
        <dbReference type="Proteomes" id="UP000657918"/>
    </source>
</evidence>
<protein>
    <submittedName>
        <fullName evidence="1">Uncharacterized protein</fullName>
    </submittedName>
</protein>
<gene>
    <name evidence="1" type="ORF">SADUNF_Sadunf03G0080100</name>
</gene>
<dbReference type="EMBL" id="JADGMS010000003">
    <property type="protein sequence ID" value="KAF9685686.1"/>
    <property type="molecule type" value="Genomic_DNA"/>
</dbReference>
<dbReference type="AlphaFoldDB" id="A0A835N3D2"/>
<keyword evidence="2" id="KW-1185">Reference proteome</keyword>